<keyword evidence="2" id="KW-1185">Reference proteome</keyword>
<proteinExistence type="predicted"/>
<dbReference type="Proteomes" id="UP001333102">
    <property type="component" value="Chromosome"/>
</dbReference>
<evidence type="ECO:0000313" key="1">
    <source>
        <dbReference type="EMBL" id="WRP14448.1"/>
    </source>
</evidence>
<evidence type="ECO:0000313" key="2">
    <source>
        <dbReference type="Proteomes" id="UP001333102"/>
    </source>
</evidence>
<reference evidence="2" key="1">
    <citation type="submission" date="2023-12" db="EMBL/GenBank/DDBJ databases">
        <title>Novel isolates from deep terrestrial aquifers shed light on the physiology and ecology of the class Limnochordia.</title>
        <authorList>
            <person name="Karnachuk O.V."/>
            <person name="Lukina A.P."/>
            <person name="Avakyan M.R."/>
            <person name="Kadnikov V."/>
            <person name="Begmatov S."/>
            <person name="Beletsky A.V."/>
            <person name="Mardanov A.V."/>
            <person name="Ravin N.V."/>
        </authorList>
    </citation>
    <scope>NUCLEOTIDE SEQUENCE [LARGE SCALE GENOMIC DNA]</scope>
    <source>
        <strain evidence="2">LN</strain>
    </source>
</reference>
<dbReference type="EMBL" id="CP141614">
    <property type="protein sequence ID" value="WRP14448.1"/>
    <property type="molecule type" value="Genomic_DNA"/>
</dbReference>
<accession>A0ABZ1BPH8</accession>
<sequence>MSRGPSLRMLERHLLHGVAVLKCHVNRRTGRRSDEFFEQAYVGRKVS</sequence>
<organism evidence="1 2">
    <name type="scientific">Geochorda subterranea</name>
    <dbReference type="NCBI Taxonomy" id="3109564"/>
    <lineage>
        <taxon>Bacteria</taxon>
        <taxon>Bacillati</taxon>
        <taxon>Bacillota</taxon>
        <taxon>Limnochordia</taxon>
        <taxon>Limnochordales</taxon>
        <taxon>Geochordaceae</taxon>
        <taxon>Geochorda</taxon>
    </lineage>
</organism>
<gene>
    <name evidence="1" type="ORF">VLY81_13660</name>
</gene>
<dbReference type="RefSeq" id="WP_324668777.1">
    <property type="nucleotide sequence ID" value="NZ_CP141614.1"/>
</dbReference>
<protein>
    <submittedName>
        <fullName evidence="1">Uncharacterized protein</fullName>
    </submittedName>
</protein>
<name>A0ABZ1BPH8_9FIRM</name>